<dbReference type="EMBL" id="JAAAID010001019">
    <property type="protein sequence ID" value="KAG0012215.1"/>
    <property type="molecule type" value="Genomic_DNA"/>
</dbReference>
<feature type="compositionally biased region" description="Low complexity" evidence="1">
    <location>
        <begin position="108"/>
        <end position="123"/>
    </location>
</feature>
<dbReference type="AlphaFoldDB" id="A0A9P6MSN5"/>
<feature type="region of interest" description="Disordered" evidence="1">
    <location>
        <begin position="164"/>
        <end position="192"/>
    </location>
</feature>
<comment type="caution">
    <text evidence="2">The sequence shown here is derived from an EMBL/GenBank/DDBJ whole genome shotgun (WGS) entry which is preliminary data.</text>
</comment>
<dbReference type="Proteomes" id="UP000703661">
    <property type="component" value="Unassembled WGS sequence"/>
</dbReference>
<feature type="compositionally biased region" description="Polar residues" evidence="1">
    <location>
        <begin position="37"/>
        <end position="52"/>
    </location>
</feature>
<reference evidence="2" key="1">
    <citation type="journal article" date="2020" name="Fungal Divers.">
        <title>Resolving the Mortierellaceae phylogeny through synthesis of multi-gene phylogenetics and phylogenomics.</title>
        <authorList>
            <person name="Vandepol N."/>
            <person name="Liber J."/>
            <person name="Desiro A."/>
            <person name="Na H."/>
            <person name="Kennedy M."/>
            <person name="Barry K."/>
            <person name="Grigoriev I.V."/>
            <person name="Miller A.N."/>
            <person name="O'Donnell K."/>
            <person name="Stajich J.E."/>
            <person name="Bonito G."/>
        </authorList>
    </citation>
    <scope>NUCLEOTIDE SEQUENCE</scope>
    <source>
        <strain evidence="2">NRRL 2769</strain>
    </source>
</reference>
<feature type="compositionally biased region" description="Acidic residues" evidence="1">
    <location>
        <begin position="164"/>
        <end position="180"/>
    </location>
</feature>
<organism evidence="2 3">
    <name type="scientific">Entomortierella chlamydospora</name>
    <dbReference type="NCBI Taxonomy" id="101097"/>
    <lineage>
        <taxon>Eukaryota</taxon>
        <taxon>Fungi</taxon>
        <taxon>Fungi incertae sedis</taxon>
        <taxon>Mucoromycota</taxon>
        <taxon>Mortierellomycotina</taxon>
        <taxon>Mortierellomycetes</taxon>
        <taxon>Mortierellales</taxon>
        <taxon>Mortierellaceae</taxon>
        <taxon>Entomortierella</taxon>
    </lineage>
</organism>
<keyword evidence="3" id="KW-1185">Reference proteome</keyword>
<evidence type="ECO:0000313" key="2">
    <source>
        <dbReference type="EMBL" id="KAG0012215.1"/>
    </source>
</evidence>
<evidence type="ECO:0000256" key="1">
    <source>
        <dbReference type="SAM" id="MobiDB-lite"/>
    </source>
</evidence>
<gene>
    <name evidence="2" type="ORF">BGZ80_000120</name>
</gene>
<evidence type="ECO:0000313" key="3">
    <source>
        <dbReference type="Proteomes" id="UP000703661"/>
    </source>
</evidence>
<feature type="region of interest" description="Disordered" evidence="1">
    <location>
        <begin position="77"/>
        <end position="131"/>
    </location>
</feature>
<dbReference type="OrthoDB" id="445983at2759"/>
<feature type="region of interest" description="Disordered" evidence="1">
    <location>
        <begin position="37"/>
        <end position="59"/>
    </location>
</feature>
<accession>A0A9P6MSN5</accession>
<proteinExistence type="predicted"/>
<sequence length="192" mass="21507">MSAVAPTLARSTVSKLYREVDVYGEWVDVCEEINNSVKAKQGQDNETTTLKPSSKHPVVEDPDAIQRISMDMECTHIQSQAQSNTSTPKLNQAQTRVYSRSKNRPTPTAATATTASGQQQQQQKLKEHQRKHIEKFDQTSVQVKGKGVMTFDDLEWDYSILDEADLGSDRGMDDDDDEDHYDGSGSYIEFGD</sequence>
<name>A0A9P6MSN5_9FUNG</name>
<feature type="compositionally biased region" description="Polar residues" evidence="1">
    <location>
        <begin position="77"/>
        <end position="106"/>
    </location>
</feature>
<protein>
    <submittedName>
        <fullName evidence="2">Uncharacterized protein</fullName>
    </submittedName>
</protein>